<keyword evidence="2" id="KW-1185">Reference proteome</keyword>
<protein>
    <submittedName>
        <fullName evidence="1">Uncharacterized protein</fullName>
    </submittedName>
</protein>
<dbReference type="EMBL" id="PHHC01000089">
    <property type="protein sequence ID" value="PPE03603.1"/>
    <property type="molecule type" value="Genomic_DNA"/>
</dbReference>
<accession>A0A2S5R8I8</accession>
<name>A0A2S5R8I8_9PROT</name>
<comment type="caution">
    <text evidence="1">The sequence shown here is derived from an EMBL/GenBank/DDBJ whole genome shotgun (WGS) entry which is preliminary data.</text>
</comment>
<dbReference type="AlphaFoldDB" id="A0A2S5R8I8"/>
<dbReference type="Proteomes" id="UP000239425">
    <property type="component" value="Unassembled WGS sequence"/>
</dbReference>
<proteinExistence type="predicted"/>
<sequence length="233" mass="26555">MITQETTSILTFTSFPFVMVALWELPSLSEVDFAFEHLSGLQLVTQAHHTQDYADQELAFLVQSAYDQGKARGNLHHVATFTSPGSFTALRAAVALLDGLHVGGSFQAHYWNIFQVLFSKQYARSHVLWAVDNGRQAWCVGYMASRKMMKDLVLEVREDVSQASLEKFHLHCEEGVSSSESWETHVLWRHSSVEDVLEVLKKFALCVLYEDIMLKQKMQGTEERMLHLAQFVK</sequence>
<evidence type="ECO:0000313" key="2">
    <source>
        <dbReference type="Proteomes" id="UP000239425"/>
    </source>
</evidence>
<reference evidence="1 2" key="1">
    <citation type="submission" date="2017-11" db="EMBL/GenBank/DDBJ databases">
        <title>Comparative genomic analysis of Holospora spp., intranuclear symbionts of paramecia.</title>
        <authorList>
            <person name="Garushyants S.K."/>
            <person name="Beliavskaya A."/>
            <person name="Malko D.B."/>
            <person name="Logacheva M.D."/>
            <person name="Rautian M.S."/>
            <person name="Gelfand M.S."/>
        </authorList>
    </citation>
    <scope>NUCLEOTIDE SEQUENCE [LARGE SCALE GENOMIC DNA]</scope>
    <source>
        <strain evidence="2">02AZ16</strain>
    </source>
</reference>
<gene>
    <name evidence="1" type="ORF">HCUR_00943</name>
</gene>
<organism evidence="1 2">
    <name type="scientific">Holospora curviuscula</name>
    <dbReference type="NCBI Taxonomy" id="1082868"/>
    <lineage>
        <taxon>Bacteria</taxon>
        <taxon>Pseudomonadati</taxon>
        <taxon>Pseudomonadota</taxon>
        <taxon>Alphaproteobacteria</taxon>
        <taxon>Holosporales</taxon>
        <taxon>Holosporaceae</taxon>
        <taxon>Holospora</taxon>
    </lineage>
</organism>
<evidence type="ECO:0000313" key="1">
    <source>
        <dbReference type="EMBL" id="PPE03603.1"/>
    </source>
</evidence>